<evidence type="ECO:0000313" key="8">
    <source>
        <dbReference type="EMBL" id="GMA19943.1"/>
    </source>
</evidence>
<evidence type="ECO:0000256" key="1">
    <source>
        <dbReference type="ARBA" id="ARBA00002190"/>
    </source>
</evidence>
<reference evidence="9" key="1">
    <citation type="journal article" date="2019" name="Int. J. Syst. Evol. Microbiol.">
        <title>The Global Catalogue of Microorganisms (GCM) 10K type strain sequencing project: providing services to taxonomists for standard genome sequencing and annotation.</title>
        <authorList>
            <consortium name="The Broad Institute Genomics Platform"/>
            <consortium name="The Broad Institute Genome Sequencing Center for Infectious Disease"/>
            <person name="Wu L."/>
            <person name="Ma J."/>
        </authorList>
    </citation>
    <scope>NUCLEOTIDE SEQUENCE [LARGE SCALE GENOMIC DNA]</scope>
    <source>
        <strain evidence="9">NBRC 105830</strain>
    </source>
</reference>
<keyword evidence="5 6" id="KW-0233">DNA recombination</keyword>
<gene>
    <name evidence="8" type="ORF">GCM10025862_19640</name>
</gene>
<evidence type="ECO:0000313" key="9">
    <source>
        <dbReference type="Proteomes" id="UP001157109"/>
    </source>
</evidence>
<keyword evidence="9" id="KW-1185">Reference proteome</keyword>
<evidence type="ECO:0000256" key="6">
    <source>
        <dbReference type="RuleBase" id="RU365089"/>
    </source>
</evidence>
<comment type="similarity">
    <text evidence="2 6">Belongs to the transposase mutator family.</text>
</comment>
<evidence type="ECO:0000256" key="5">
    <source>
        <dbReference type="ARBA" id="ARBA00023172"/>
    </source>
</evidence>
<keyword evidence="4 6" id="KW-0238">DNA-binding</keyword>
<proteinExistence type="inferred from homology"/>
<evidence type="ECO:0000256" key="3">
    <source>
        <dbReference type="ARBA" id="ARBA00022578"/>
    </source>
</evidence>
<organism evidence="8 9">
    <name type="scientific">Arsenicicoccus piscis</name>
    <dbReference type="NCBI Taxonomy" id="673954"/>
    <lineage>
        <taxon>Bacteria</taxon>
        <taxon>Bacillati</taxon>
        <taxon>Actinomycetota</taxon>
        <taxon>Actinomycetes</taxon>
        <taxon>Micrococcales</taxon>
        <taxon>Intrasporangiaceae</taxon>
        <taxon>Arsenicicoccus</taxon>
    </lineage>
</organism>
<evidence type="ECO:0000256" key="4">
    <source>
        <dbReference type="ARBA" id="ARBA00023125"/>
    </source>
</evidence>
<dbReference type="InterPro" id="IPR001207">
    <property type="entry name" value="Transposase_mutator"/>
</dbReference>
<evidence type="ECO:0000256" key="7">
    <source>
        <dbReference type="SAM" id="MobiDB-lite"/>
    </source>
</evidence>
<name>A0ABQ6HQK9_9MICO</name>
<accession>A0ABQ6HQK9</accession>
<dbReference type="Pfam" id="PF00872">
    <property type="entry name" value="Transposase_mut"/>
    <property type="match status" value="1"/>
</dbReference>
<protein>
    <recommendedName>
        <fullName evidence="6">Mutator family transposase</fullName>
    </recommendedName>
</protein>
<feature type="region of interest" description="Disordered" evidence="7">
    <location>
        <begin position="85"/>
        <end position="127"/>
    </location>
</feature>
<dbReference type="PANTHER" id="PTHR33217">
    <property type="entry name" value="TRANSPOSASE FOR INSERTION SEQUENCE ELEMENT IS1081"/>
    <property type="match status" value="1"/>
</dbReference>
<sequence>MALVISDAHAGLKAAVKAVLPGAGWQRSRVHFARNVTQTLGSAHSKPINALISTIFAQTSPETVRETYHQVTATVDEATVRATPLSGTQLRSIRARGRSGRSGTNTIDSSGVNPSRCGSAATSSSGE</sequence>
<keyword evidence="3 6" id="KW-0815">Transposition</keyword>
<comment type="function">
    <text evidence="1 6">Required for the transposition of the insertion element.</text>
</comment>
<comment type="caution">
    <text evidence="8">The sequence shown here is derived from an EMBL/GenBank/DDBJ whole genome shotgun (WGS) entry which is preliminary data.</text>
</comment>
<dbReference type="EMBL" id="BSUJ01000001">
    <property type="protein sequence ID" value="GMA19943.1"/>
    <property type="molecule type" value="Genomic_DNA"/>
</dbReference>
<dbReference type="PANTHER" id="PTHR33217:SF7">
    <property type="entry name" value="TRANSPOSASE FOR INSERTION SEQUENCE ELEMENT IS1081"/>
    <property type="match status" value="1"/>
</dbReference>
<keyword evidence="6" id="KW-0814">Transposable element</keyword>
<evidence type="ECO:0000256" key="2">
    <source>
        <dbReference type="ARBA" id="ARBA00010961"/>
    </source>
</evidence>
<dbReference type="Proteomes" id="UP001157109">
    <property type="component" value="Unassembled WGS sequence"/>
</dbReference>
<feature type="compositionally biased region" description="Polar residues" evidence="7">
    <location>
        <begin position="104"/>
        <end position="113"/>
    </location>
</feature>